<organism evidence="2 3">
    <name type="scientific">Weissella oryzae (strain DSM 25784 / JCM 18191 / LMG 30913 / SG25)</name>
    <dbReference type="NCBI Taxonomy" id="1329250"/>
    <lineage>
        <taxon>Bacteria</taxon>
        <taxon>Bacillati</taxon>
        <taxon>Bacillota</taxon>
        <taxon>Bacilli</taxon>
        <taxon>Lactobacillales</taxon>
        <taxon>Lactobacillaceae</taxon>
        <taxon>Weissella</taxon>
    </lineage>
</organism>
<dbReference type="Pfam" id="PF00535">
    <property type="entry name" value="Glycos_transf_2"/>
    <property type="match status" value="1"/>
</dbReference>
<proteinExistence type="predicted"/>
<gene>
    <name evidence="2" type="ORF">WOSG25_020730</name>
</gene>
<sequence>MEILQNFIYPMNTALGSKKKYLRTEGSVYYDEQGLSLQKYSTARFDTYYNALSMPLWQQRVGLDQVSLVISGSGKIEVELWEVFQSRLDVDYFGYPKRQLVKKTIDLTEEQQVVFDLDISDNLEYTGLISPKIIALNDVKIKDFAWATKASKKRDVKLGISVTHFNRKAYVIPAIKRIKEQLLDDAAWHNKIDFVVVDNSQNITPEEAMGVQIIPNENTGGSGGFTRGFLHYKRDTDATHVLFMDDDASLEVESVKRAYMILSFAEQDNTAVGAALFYEDNPDFLIERGAHLSKRWVAPEFHNFPALEPHEVLITELNENTEKTYMGWWFCAFPIKYANKLVPPYFVRGDDVSFSQLNDFNIIYGNGIACYAESFMTKVAGMTTYLESINSTIVNALFNNHRGTIFVEYAKRYIDQLVSGRYGYVDVLRLSFKNFAQLDADRFVKSIDLKPMFPIFKDLTKDNALAEIDLTQYNIVQHQVNDESRRQKFFRLLTFNKLFLPQNKDQVVEQEFIHRAHFRDVAGYKKILYYDAKSSKGFVVDVKRGKTLKYLFLLLADGIKFTFSYPKTRQRLLSKLDYLTSEQMWDEILKLDAKAVKTPNEK</sequence>
<dbReference type="eggNOG" id="COG1216">
    <property type="taxonomic scope" value="Bacteria"/>
</dbReference>
<reference evidence="3" key="1">
    <citation type="journal article" date="2014" name="Genome Announc.">
        <title>Draft genome sequence of Weissella oryzae SG25T, isolated from fermented rice grains.</title>
        <authorList>
            <person name="Tanizawa Y."/>
            <person name="Fujisawa T."/>
            <person name="Mochizuki T."/>
            <person name="Kaminuma E."/>
            <person name="Suzuki Y."/>
            <person name="Nakamura Y."/>
            <person name="Tohno M."/>
        </authorList>
    </citation>
    <scope>NUCLEOTIDE SEQUENCE [LARGE SCALE GENOMIC DNA]</scope>
    <source>
        <strain evidence="3">DSM 25784 / JCM 18191 / LMG 30913 / SG25</strain>
    </source>
</reference>
<evidence type="ECO:0000313" key="3">
    <source>
        <dbReference type="Proteomes" id="UP000030643"/>
    </source>
</evidence>
<dbReference type="InterPro" id="IPR029044">
    <property type="entry name" value="Nucleotide-diphossugar_trans"/>
</dbReference>
<dbReference type="Gene3D" id="3.90.550.60">
    <property type="match status" value="1"/>
</dbReference>
<keyword evidence="3" id="KW-1185">Reference proteome</keyword>
<dbReference type="InterPro" id="IPR001173">
    <property type="entry name" value="Glyco_trans_2-like"/>
</dbReference>
<name>A0A069CZ13_WEIOS</name>
<dbReference type="AlphaFoldDB" id="A0A069CZ13"/>
<dbReference type="STRING" id="1329250.WOSG25_020730"/>
<dbReference type="SUPFAM" id="SSF53448">
    <property type="entry name" value="Nucleotide-diphospho-sugar transferases"/>
    <property type="match status" value="1"/>
</dbReference>
<dbReference type="EMBL" id="DF820485">
    <property type="protein sequence ID" value="GAK30276.1"/>
    <property type="molecule type" value="Genomic_DNA"/>
</dbReference>
<evidence type="ECO:0000313" key="2">
    <source>
        <dbReference type="EMBL" id="GAK30276.1"/>
    </source>
</evidence>
<dbReference type="Proteomes" id="UP000030643">
    <property type="component" value="Unassembled WGS sequence"/>
</dbReference>
<dbReference type="OrthoDB" id="8936324at2"/>
<keyword evidence="2" id="KW-0808">Transferase</keyword>
<protein>
    <submittedName>
        <fullName evidence="2">Glycosyltransferase</fullName>
    </submittedName>
</protein>
<feature type="domain" description="Glycosyltransferase 2-like" evidence="1">
    <location>
        <begin position="162"/>
        <end position="282"/>
    </location>
</feature>
<dbReference type="GO" id="GO:0016740">
    <property type="term" value="F:transferase activity"/>
    <property type="evidence" value="ECO:0007669"/>
    <property type="project" value="UniProtKB-KW"/>
</dbReference>
<dbReference type="RefSeq" id="WP_027698396.1">
    <property type="nucleotide sequence ID" value="NZ_DF820485.1"/>
</dbReference>
<evidence type="ECO:0000259" key="1">
    <source>
        <dbReference type="Pfam" id="PF00535"/>
    </source>
</evidence>
<accession>A0A069CZ13</accession>